<evidence type="ECO:0000256" key="8">
    <source>
        <dbReference type="ARBA" id="ARBA00023065"/>
    </source>
</evidence>
<keyword evidence="5 12" id="KW-0812">Transmembrane</keyword>
<evidence type="ECO:0000256" key="2">
    <source>
        <dbReference type="ARBA" id="ARBA00007193"/>
    </source>
</evidence>
<keyword evidence="11 12" id="KW-0407">Ion channel</keyword>
<dbReference type="GO" id="GO:0005886">
    <property type="term" value="C:plasma membrane"/>
    <property type="evidence" value="ECO:0007669"/>
    <property type="project" value="TreeGrafter"/>
</dbReference>
<gene>
    <name evidence="14" type="ORF">Zmor_013481</name>
</gene>
<keyword evidence="10 12" id="KW-0739">Sodium transport</keyword>
<dbReference type="GO" id="GO:0015280">
    <property type="term" value="F:ligand-gated sodium channel activity"/>
    <property type="evidence" value="ECO:0007669"/>
    <property type="project" value="TreeGrafter"/>
</dbReference>
<evidence type="ECO:0000256" key="5">
    <source>
        <dbReference type="ARBA" id="ARBA00022692"/>
    </source>
</evidence>
<reference evidence="14" key="1">
    <citation type="journal article" date="2023" name="G3 (Bethesda)">
        <title>Whole genome assemblies of Zophobas morio and Tenebrio molitor.</title>
        <authorList>
            <person name="Kaur S."/>
            <person name="Stinson S.A."/>
            <person name="diCenzo G.C."/>
        </authorList>
    </citation>
    <scope>NUCLEOTIDE SEQUENCE</scope>
    <source>
        <strain evidence="14">QUZm001</strain>
    </source>
</reference>
<evidence type="ECO:0000256" key="11">
    <source>
        <dbReference type="ARBA" id="ARBA00023303"/>
    </source>
</evidence>
<evidence type="ECO:0000256" key="12">
    <source>
        <dbReference type="RuleBase" id="RU000679"/>
    </source>
</evidence>
<dbReference type="PRINTS" id="PR01078">
    <property type="entry name" value="AMINACHANNEL"/>
</dbReference>
<dbReference type="PANTHER" id="PTHR11690">
    <property type="entry name" value="AMILORIDE-SENSITIVE SODIUM CHANNEL-RELATED"/>
    <property type="match status" value="1"/>
</dbReference>
<dbReference type="PANTHER" id="PTHR11690:SF288">
    <property type="entry name" value="AMILORIDE-SENSITIVE NA+ CHANNEL-RELATED"/>
    <property type="match status" value="1"/>
</dbReference>
<sequence>MLTLKKRDENPVFTSFSHTPMYLSDVPFPAVTICSEIKIKQSEYNVTDYFGRFLMKNLTDEEKQRVLDVLLFCNRGLAPIEGSKDVAVTNHTVDLKTLDVIFGHAPLLKNVVEYTDPQLYFNHFSPTLTNFGICYSFNMLDKSELFTETTYIHKNHLVHPKIYHWNIDKNYDEIHNSAFPPRASEFAEFSLGLGTDTSEETRICNPFSGYKLILHHPAEFPTLTTRYIPLSLDTIYNIWIKPEVTITSENLENYEYHKRNCFYSPERRLKFFKVYTKHNCKIECVANNTLALCNCIPYYLPHEESTKICGWGQLKCVSNAKEQILRNSRSINSRKMLKQCNCLPLCTSITYSAEAHQVKYPENPYMAKPTDVYLSFQDEELQVMERQELFSNSDFWASCGGILGLFAGFSVISLAEIIYFVTIRWLGDLWPFGNGRCNDKRFLFF</sequence>
<keyword evidence="6 13" id="KW-1133">Transmembrane helix</keyword>
<keyword evidence="3 12" id="KW-0813">Transport</keyword>
<evidence type="ECO:0000256" key="4">
    <source>
        <dbReference type="ARBA" id="ARBA00022461"/>
    </source>
</evidence>
<proteinExistence type="inferred from homology"/>
<dbReference type="AlphaFoldDB" id="A0AA38IDK7"/>
<evidence type="ECO:0000313" key="15">
    <source>
        <dbReference type="Proteomes" id="UP001168821"/>
    </source>
</evidence>
<dbReference type="EMBL" id="JALNTZ010000004">
    <property type="protein sequence ID" value="KAJ3654285.1"/>
    <property type="molecule type" value="Genomic_DNA"/>
</dbReference>
<accession>A0AA38IDK7</accession>
<comment type="caution">
    <text evidence="14">The sequence shown here is derived from an EMBL/GenBank/DDBJ whole genome shotgun (WGS) entry which is preliminary data.</text>
</comment>
<keyword evidence="4 12" id="KW-0894">Sodium channel</keyword>
<evidence type="ECO:0000256" key="10">
    <source>
        <dbReference type="ARBA" id="ARBA00023201"/>
    </source>
</evidence>
<evidence type="ECO:0000256" key="3">
    <source>
        <dbReference type="ARBA" id="ARBA00022448"/>
    </source>
</evidence>
<evidence type="ECO:0000256" key="6">
    <source>
        <dbReference type="ARBA" id="ARBA00022989"/>
    </source>
</evidence>
<keyword evidence="9 13" id="KW-0472">Membrane</keyword>
<evidence type="ECO:0008006" key="16">
    <source>
        <dbReference type="Google" id="ProtNLM"/>
    </source>
</evidence>
<keyword evidence="8 12" id="KW-0406">Ion transport</keyword>
<organism evidence="14 15">
    <name type="scientific">Zophobas morio</name>
    <dbReference type="NCBI Taxonomy" id="2755281"/>
    <lineage>
        <taxon>Eukaryota</taxon>
        <taxon>Metazoa</taxon>
        <taxon>Ecdysozoa</taxon>
        <taxon>Arthropoda</taxon>
        <taxon>Hexapoda</taxon>
        <taxon>Insecta</taxon>
        <taxon>Pterygota</taxon>
        <taxon>Neoptera</taxon>
        <taxon>Endopterygota</taxon>
        <taxon>Coleoptera</taxon>
        <taxon>Polyphaga</taxon>
        <taxon>Cucujiformia</taxon>
        <taxon>Tenebrionidae</taxon>
        <taxon>Zophobas</taxon>
    </lineage>
</organism>
<dbReference type="Gene3D" id="1.10.287.820">
    <property type="entry name" value="Acid-sensing ion channel domain"/>
    <property type="match status" value="1"/>
</dbReference>
<protein>
    <recommendedName>
        <fullName evidence="16">Sodium channel protein Nach</fullName>
    </recommendedName>
</protein>
<feature type="transmembrane region" description="Helical" evidence="13">
    <location>
        <begin position="395"/>
        <end position="421"/>
    </location>
</feature>
<comment type="similarity">
    <text evidence="2 12">Belongs to the amiloride-sensitive sodium channel (TC 1.A.6) family.</text>
</comment>
<evidence type="ECO:0000256" key="13">
    <source>
        <dbReference type="SAM" id="Phobius"/>
    </source>
</evidence>
<evidence type="ECO:0000256" key="1">
    <source>
        <dbReference type="ARBA" id="ARBA00004141"/>
    </source>
</evidence>
<evidence type="ECO:0000256" key="9">
    <source>
        <dbReference type="ARBA" id="ARBA00023136"/>
    </source>
</evidence>
<evidence type="ECO:0000256" key="7">
    <source>
        <dbReference type="ARBA" id="ARBA00023053"/>
    </source>
</evidence>
<dbReference type="Pfam" id="PF00858">
    <property type="entry name" value="ASC"/>
    <property type="match status" value="1"/>
</dbReference>
<evidence type="ECO:0000313" key="14">
    <source>
        <dbReference type="EMBL" id="KAJ3654285.1"/>
    </source>
</evidence>
<dbReference type="Gene3D" id="1.10.287.770">
    <property type="entry name" value="YojJ-like"/>
    <property type="match status" value="1"/>
</dbReference>
<dbReference type="Proteomes" id="UP001168821">
    <property type="component" value="Unassembled WGS sequence"/>
</dbReference>
<keyword evidence="7" id="KW-0915">Sodium</keyword>
<dbReference type="InterPro" id="IPR001873">
    <property type="entry name" value="ENaC"/>
</dbReference>
<keyword evidence="15" id="KW-1185">Reference proteome</keyword>
<name>A0AA38IDK7_9CUCU</name>
<comment type="subcellular location">
    <subcellularLocation>
        <location evidence="1">Membrane</location>
        <topology evidence="1">Multi-pass membrane protein</topology>
    </subcellularLocation>
</comment>